<protein>
    <submittedName>
        <fullName evidence="2">Uncharacterized protein</fullName>
    </submittedName>
</protein>
<comment type="caution">
    <text evidence="2">The sequence shown here is derived from an EMBL/GenBank/DDBJ whole genome shotgun (WGS) entry which is preliminary data.</text>
</comment>
<keyword evidence="1" id="KW-1133">Transmembrane helix</keyword>
<feature type="transmembrane region" description="Helical" evidence="1">
    <location>
        <begin position="124"/>
        <end position="144"/>
    </location>
</feature>
<feature type="transmembrane region" description="Helical" evidence="1">
    <location>
        <begin position="172"/>
        <end position="194"/>
    </location>
</feature>
<proteinExistence type="predicted"/>
<keyword evidence="1" id="KW-0812">Transmembrane</keyword>
<reference evidence="2 3" key="1">
    <citation type="submission" date="2019-04" db="EMBL/GenBank/DDBJ databases">
        <authorList>
            <person name="Jiang L."/>
        </authorList>
    </citation>
    <scope>NUCLEOTIDE SEQUENCE [LARGE SCALE GENOMIC DNA]</scope>
    <source>
        <strain evidence="2 3">YIM 131853</strain>
    </source>
</reference>
<dbReference type="RefSeq" id="WP_136426644.1">
    <property type="nucleotide sequence ID" value="NZ_SSSM01000003.1"/>
</dbReference>
<keyword evidence="3" id="KW-1185">Reference proteome</keyword>
<dbReference type="AlphaFoldDB" id="A0A4S4FMW3"/>
<dbReference type="Proteomes" id="UP000309133">
    <property type="component" value="Unassembled WGS sequence"/>
</dbReference>
<evidence type="ECO:0000313" key="2">
    <source>
        <dbReference type="EMBL" id="THG31524.1"/>
    </source>
</evidence>
<accession>A0A4S4FMW3</accession>
<gene>
    <name evidence="2" type="ORF">E6C64_05455</name>
</gene>
<keyword evidence="1" id="KW-0472">Membrane</keyword>
<organism evidence="2 3">
    <name type="scientific">Naasia lichenicola</name>
    <dbReference type="NCBI Taxonomy" id="2565933"/>
    <lineage>
        <taxon>Bacteria</taxon>
        <taxon>Bacillati</taxon>
        <taxon>Actinomycetota</taxon>
        <taxon>Actinomycetes</taxon>
        <taxon>Micrococcales</taxon>
        <taxon>Microbacteriaceae</taxon>
        <taxon>Naasia</taxon>
    </lineage>
</organism>
<evidence type="ECO:0000313" key="3">
    <source>
        <dbReference type="Proteomes" id="UP000309133"/>
    </source>
</evidence>
<name>A0A4S4FMW3_9MICO</name>
<feature type="transmembrane region" description="Helical" evidence="1">
    <location>
        <begin position="84"/>
        <end position="112"/>
    </location>
</feature>
<dbReference type="OrthoDB" id="5114815at2"/>
<dbReference type="EMBL" id="SSSM01000003">
    <property type="protein sequence ID" value="THG31524.1"/>
    <property type="molecule type" value="Genomic_DNA"/>
</dbReference>
<sequence length="203" mass="21673">MESDRTSTAVSDYLRRLDEELERVPEPLASQIREGVAEELRSVSDEDALTRIEQLGDPAHIAAEASSDLTAPTPTANGRGSSRAYVAATVALLTVGGLIFPILGWIVGLILLWSGAAWKTYEKVIATLSPLIAVGLIYAMFWLFSLSSSGSEPAPDNSGSNPLLPASTFAHWNALIVAVVVNVAVAAWLLIVGLRRTGHIEPR</sequence>
<evidence type="ECO:0000256" key="1">
    <source>
        <dbReference type="SAM" id="Phobius"/>
    </source>
</evidence>